<dbReference type="SMART" id="SM00445">
    <property type="entry name" value="LINK"/>
    <property type="match status" value="1"/>
</dbReference>
<accession>A0A6C0EPF4</accession>
<dbReference type="SUPFAM" id="SSF56436">
    <property type="entry name" value="C-type lectin-like"/>
    <property type="match status" value="1"/>
</dbReference>
<keyword evidence="2" id="KW-0472">Membrane</keyword>
<keyword evidence="1" id="KW-1015">Disulfide bond</keyword>
<keyword evidence="2" id="KW-1133">Transmembrane helix</keyword>
<evidence type="ECO:0000256" key="1">
    <source>
        <dbReference type="ARBA" id="ARBA00023157"/>
    </source>
</evidence>
<feature type="transmembrane region" description="Helical" evidence="2">
    <location>
        <begin position="32"/>
        <end position="52"/>
    </location>
</feature>
<dbReference type="GO" id="GO:0005540">
    <property type="term" value="F:hyaluronic acid binding"/>
    <property type="evidence" value="ECO:0007669"/>
    <property type="project" value="InterPro"/>
</dbReference>
<evidence type="ECO:0000313" key="4">
    <source>
        <dbReference type="EMBL" id="QHT30897.1"/>
    </source>
</evidence>
<dbReference type="Gene3D" id="3.10.100.10">
    <property type="entry name" value="Mannose-Binding Protein A, subunit A"/>
    <property type="match status" value="1"/>
</dbReference>
<feature type="transmembrane region" description="Helical" evidence="2">
    <location>
        <begin position="6"/>
        <end position="25"/>
    </location>
</feature>
<evidence type="ECO:0000256" key="2">
    <source>
        <dbReference type="SAM" id="Phobius"/>
    </source>
</evidence>
<dbReference type="EMBL" id="MN738913">
    <property type="protein sequence ID" value="QHT30897.1"/>
    <property type="molecule type" value="Genomic_DNA"/>
</dbReference>
<evidence type="ECO:0000259" key="3">
    <source>
        <dbReference type="PROSITE" id="PS50963"/>
    </source>
</evidence>
<dbReference type="Pfam" id="PF00193">
    <property type="entry name" value="Xlink"/>
    <property type="match status" value="1"/>
</dbReference>
<keyword evidence="2" id="KW-0812">Transmembrane</keyword>
<dbReference type="AlphaFoldDB" id="A0A6C0EPF4"/>
<dbReference type="PROSITE" id="PS50963">
    <property type="entry name" value="LINK_2"/>
    <property type="match status" value="1"/>
</dbReference>
<dbReference type="InterPro" id="IPR000538">
    <property type="entry name" value="Link_dom"/>
</dbReference>
<feature type="domain" description="Link" evidence="3">
    <location>
        <begin position="84"/>
        <end position="185"/>
    </location>
</feature>
<dbReference type="GO" id="GO:0007155">
    <property type="term" value="P:cell adhesion"/>
    <property type="evidence" value="ECO:0007669"/>
    <property type="project" value="InterPro"/>
</dbReference>
<sequence>MFPVPTILMVSMAGLALLSVIVLVSTGSIVSLLVNLLLVGLLGFVLFKMGVFTIKFNNGELDIGFYEKAPAPAEAIAITAQSLEKKEVFFVSGNDYTYDDAPAVCAAYGGDLATYDQVNDAYSAGGEWCGYGWTQGGMALFPTQQATWELLQQEADATKRTACGRPGVNGGYFNPSNKFGVNCYGAKPGNKSMKFPLPIPGTDGASFNKMVDKYKSMLSRMTVDAFNRTGWSEWNSAPATISKLKKDM</sequence>
<dbReference type="InterPro" id="IPR016187">
    <property type="entry name" value="CTDL_fold"/>
</dbReference>
<name>A0A6C0EPF4_9ZZZZ</name>
<protein>
    <recommendedName>
        <fullName evidence="3">Link domain-containing protein</fullName>
    </recommendedName>
</protein>
<dbReference type="InterPro" id="IPR016186">
    <property type="entry name" value="C-type_lectin-like/link_sf"/>
</dbReference>
<proteinExistence type="predicted"/>
<organism evidence="4">
    <name type="scientific">viral metagenome</name>
    <dbReference type="NCBI Taxonomy" id="1070528"/>
    <lineage>
        <taxon>unclassified sequences</taxon>
        <taxon>metagenomes</taxon>
        <taxon>organismal metagenomes</taxon>
    </lineage>
</organism>
<reference evidence="4" key="1">
    <citation type="journal article" date="2020" name="Nature">
        <title>Giant virus diversity and host interactions through global metagenomics.</title>
        <authorList>
            <person name="Schulz F."/>
            <person name="Roux S."/>
            <person name="Paez-Espino D."/>
            <person name="Jungbluth S."/>
            <person name="Walsh D.A."/>
            <person name="Denef V.J."/>
            <person name="McMahon K.D."/>
            <person name="Konstantinidis K.T."/>
            <person name="Eloe-Fadrosh E.A."/>
            <person name="Kyrpides N.C."/>
            <person name="Woyke T."/>
        </authorList>
    </citation>
    <scope>NUCLEOTIDE SEQUENCE</scope>
    <source>
        <strain evidence="4">GVMAG-M-3300009151-50</strain>
    </source>
</reference>